<dbReference type="EMBL" id="JACEFG010000001">
    <property type="protein sequence ID" value="MBA2173742.1"/>
    <property type="molecule type" value="Genomic_DNA"/>
</dbReference>
<organism evidence="1 2">
    <name type="scientific">Halobacillus locisalis</name>
    <dbReference type="NCBI Taxonomy" id="220753"/>
    <lineage>
        <taxon>Bacteria</taxon>
        <taxon>Bacillati</taxon>
        <taxon>Bacillota</taxon>
        <taxon>Bacilli</taxon>
        <taxon>Bacillales</taxon>
        <taxon>Bacillaceae</taxon>
        <taxon>Halobacillus</taxon>
    </lineage>
</organism>
<evidence type="ECO:0000313" key="2">
    <source>
        <dbReference type="Proteomes" id="UP000571017"/>
    </source>
</evidence>
<evidence type="ECO:0000313" key="1">
    <source>
        <dbReference type="EMBL" id="MBA2173742.1"/>
    </source>
</evidence>
<proteinExistence type="predicted"/>
<accession>A0A838CNK6</accession>
<reference evidence="1 2" key="1">
    <citation type="journal article" date="2004" name="Extremophiles">
        <title>Halobacillus locisalis sp. nov., a halophilic bacterium isolated from a marine solar saltern of the Yellow Sea in Korea.</title>
        <authorList>
            <person name="Yoon J.H."/>
            <person name="Kang K.H."/>
            <person name="Oh T.K."/>
            <person name="Park Y.H."/>
        </authorList>
    </citation>
    <scope>NUCLEOTIDE SEQUENCE [LARGE SCALE GENOMIC DNA]</scope>
    <source>
        <strain evidence="1 2">KCTC 3788</strain>
    </source>
</reference>
<sequence>MNLVTLLRDEGFSRISYLSEGKKHHLVLDKEEDTNFLLEWLDKTPYAIEYFPYEVKPYVMCLKEEQSLKMFLYK</sequence>
<protein>
    <submittedName>
        <fullName evidence="1">Uncharacterized protein</fullName>
    </submittedName>
</protein>
<dbReference type="Proteomes" id="UP000571017">
    <property type="component" value="Unassembled WGS sequence"/>
</dbReference>
<dbReference type="RefSeq" id="WP_181470783.1">
    <property type="nucleotide sequence ID" value="NZ_JACEFG010000001.1"/>
</dbReference>
<gene>
    <name evidence="1" type="ORF">H0266_02405</name>
</gene>
<comment type="caution">
    <text evidence="1">The sequence shown here is derived from an EMBL/GenBank/DDBJ whole genome shotgun (WGS) entry which is preliminary data.</text>
</comment>
<name>A0A838CNK6_9BACI</name>
<dbReference type="AlphaFoldDB" id="A0A838CNK6"/>
<keyword evidence="2" id="KW-1185">Reference proteome</keyword>